<dbReference type="RefSeq" id="WP_264959322.1">
    <property type="nucleotide sequence ID" value="NZ_CP134815.1"/>
</dbReference>
<comment type="caution">
    <text evidence="1">The sequence shown here is derived from an EMBL/GenBank/DDBJ whole genome shotgun (WGS) entry which is preliminary data.</text>
</comment>
<gene>
    <name evidence="1" type="ORF">ONT05_00580</name>
</gene>
<organism evidence="1 2">
    <name type="scientific">Segatella copri</name>
    <dbReference type="NCBI Taxonomy" id="165179"/>
    <lineage>
        <taxon>Bacteria</taxon>
        <taxon>Pseudomonadati</taxon>
        <taxon>Bacteroidota</taxon>
        <taxon>Bacteroidia</taxon>
        <taxon>Bacteroidales</taxon>
        <taxon>Prevotellaceae</taxon>
        <taxon>Segatella</taxon>
    </lineage>
</organism>
<dbReference type="Proteomes" id="UP001209074">
    <property type="component" value="Unassembled WGS sequence"/>
</dbReference>
<sequence>MKEINAEIYLNGNNDGTTVKLSDREAEKLLALWREAQDTILKDMEEEDYWEKFDPWLKEKSPNLHEKIMDAYYQETSERLSVGDWAESDEFMSVCHDIDGAYLGDDNEVVINQIFPPSE</sequence>
<proteinExistence type="predicted"/>
<dbReference type="AlphaFoldDB" id="A0AAW5TSL4"/>
<evidence type="ECO:0000313" key="2">
    <source>
        <dbReference type="Proteomes" id="UP001209074"/>
    </source>
</evidence>
<evidence type="ECO:0000313" key="1">
    <source>
        <dbReference type="EMBL" id="MCW4092066.1"/>
    </source>
</evidence>
<dbReference type="EMBL" id="JAPDUS010000001">
    <property type="protein sequence ID" value="MCW4092066.1"/>
    <property type="molecule type" value="Genomic_DNA"/>
</dbReference>
<accession>A0AAW5TSL4</accession>
<protein>
    <submittedName>
        <fullName evidence="1">Uncharacterized protein</fullName>
    </submittedName>
</protein>
<name>A0AAW5TSL4_9BACT</name>
<reference evidence="1" key="1">
    <citation type="submission" date="2022-11" db="EMBL/GenBank/DDBJ databases">
        <title>Genomic repertoires linked with pathogenic potency of arthritogenic Prevotella copri isolated from the gut of rheumatoid arthritis patients.</title>
        <authorList>
            <person name="Nii T."/>
            <person name="Maeda Y."/>
            <person name="Motooka D."/>
            <person name="Naito M."/>
            <person name="Matsumoto Y."/>
            <person name="Ogawa T."/>
            <person name="Oguro-Igashira E."/>
            <person name="Kishikawa T."/>
            <person name="Yamashita M."/>
            <person name="Koizumi S."/>
            <person name="Kurakawa T."/>
            <person name="Okumura R."/>
            <person name="Kayama H."/>
            <person name="Murakami M."/>
            <person name="Sakaguchi T."/>
            <person name="Das B."/>
            <person name="Nakamura S."/>
            <person name="Okada Y."/>
            <person name="Kumanogoh A."/>
            <person name="Takeda K."/>
        </authorList>
    </citation>
    <scope>NUCLEOTIDE SEQUENCE</scope>
    <source>
        <strain evidence="1">N016-13</strain>
    </source>
</reference>